<dbReference type="Gene3D" id="3.40.50.920">
    <property type="match status" value="1"/>
</dbReference>
<keyword evidence="2" id="KW-0560">Oxidoreductase</keyword>
<evidence type="ECO:0000256" key="1">
    <source>
        <dbReference type="ARBA" id="ARBA00001964"/>
    </source>
</evidence>
<evidence type="ECO:0000256" key="3">
    <source>
        <dbReference type="ARBA" id="ARBA00023052"/>
    </source>
</evidence>
<accession>A0ABW9AB49</accession>
<dbReference type="SUPFAM" id="SSF52922">
    <property type="entry name" value="TK C-terminal domain-like"/>
    <property type="match status" value="1"/>
</dbReference>
<dbReference type="InterPro" id="IPR005475">
    <property type="entry name" value="Transketolase-like_Pyr-bd"/>
</dbReference>
<gene>
    <name evidence="5" type="ORF">PQR62_13120</name>
</gene>
<sequence>MSTPETHGRQLSYVEAIREALDQTMARDERVIVIGEGVPDPKAIFTSTAGLREKYGPQRIFDMPLAENGLTGACIGAAIAGMRPVMIHQRVDFALLSMDQLVNNAAKWHYMFNGKASVPLVVRMIVGRGWGQGPQHSQSLQAMFAQIPGIRVVMPTTAYDAKGMMIASIEDNSPVIFIEHRWLHHVKDEVPQEYYRVPLDKAKIIHDGADVTIAAFSYMSFEALIAARALLAIAGVSAEVVDMRSIRPLDVDAVLASVRKTGRLVVADTAYKTGSIAGELISEVTEQAFSILKAAPMRVCSPDFPTPSAPSMTEHYYPTPQTIADAVLKSLGKTLSADVQEKLRSAMQRNGPHDVPNRDFSGPF</sequence>
<dbReference type="PANTHER" id="PTHR43257">
    <property type="entry name" value="PYRUVATE DEHYDROGENASE E1 COMPONENT BETA SUBUNIT"/>
    <property type="match status" value="1"/>
</dbReference>
<reference evidence="5 6" key="1">
    <citation type="journal article" date="2024" name="Chem. Sci.">
        <title>Discovery of megapolipeptins by genome mining of a Burkholderiales bacteria collection.</title>
        <authorList>
            <person name="Paulo B.S."/>
            <person name="Recchia M.J.J."/>
            <person name="Lee S."/>
            <person name="Fergusson C.H."/>
            <person name="Romanowski S.B."/>
            <person name="Hernandez A."/>
            <person name="Krull N."/>
            <person name="Liu D.Y."/>
            <person name="Cavanagh H."/>
            <person name="Bos A."/>
            <person name="Gray C.A."/>
            <person name="Murphy B.T."/>
            <person name="Linington R.G."/>
            <person name="Eustaquio A.S."/>
        </authorList>
    </citation>
    <scope>NUCLEOTIDE SEQUENCE [LARGE SCALE GENOMIC DNA]</scope>
    <source>
        <strain evidence="5 6">RL21-008-BIB-A</strain>
    </source>
</reference>
<dbReference type="RefSeq" id="WP_408158390.1">
    <property type="nucleotide sequence ID" value="NZ_JAQQFM010000005.1"/>
</dbReference>
<evidence type="ECO:0000313" key="6">
    <source>
        <dbReference type="Proteomes" id="UP001629246"/>
    </source>
</evidence>
<dbReference type="InterPro" id="IPR029061">
    <property type="entry name" value="THDP-binding"/>
</dbReference>
<dbReference type="PANTHER" id="PTHR43257:SF2">
    <property type="entry name" value="PYRUVATE DEHYDROGENASE E1 COMPONENT SUBUNIT BETA"/>
    <property type="match status" value="1"/>
</dbReference>
<evidence type="ECO:0000313" key="5">
    <source>
        <dbReference type="EMBL" id="MFL9925212.1"/>
    </source>
</evidence>
<dbReference type="Proteomes" id="UP001629246">
    <property type="component" value="Unassembled WGS sequence"/>
</dbReference>
<dbReference type="Pfam" id="PF02779">
    <property type="entry name" value="Transket_pyr"/>
    <property type="match status" value="1"/>
</dbReference>
<comment type="caution">
    <text evidence="5">The sequence shown here is derived from an EMBL/GenBank/DDBJ whole genome shotgun (WGS) entry which is preliminary data.</text>
</comment>
<dbReference type="SMART" id="SM00861">
    <property type="entry name" value="Transket_pyr"/>
    <property type="match status" value="1"/>
</dbReference>
<keyword evidence="3" id="KW-0786">Thiamine pyrophosphate</keyword>
<evidence type="ECO:0000259" key="4">
    <source>
        <dbReference type="SMART" id="SM00861"/>
    </source>
</evidence>
<dbReference type="Gene3D" id="3.40.50.970">
    <property type="match status" value="1"/>
</dbReference>
<dbReference type="InterPro" id="IPR009014">
    <property type="entry name" value="Transketo_C/PFOR_II"/>
</dbReference>
<dbReference type="Pfam" id="PF02780">
    <property type="entry name" value="Transketolase_C"/>
    <property type="match status" value="1"/>
</dbReference>
<name>A0ABW9AB49_9BURK</name>
<proteinExistence type="predicted"/>
<feature type="domain" description="Transketolase-like pyrimidine-binding" evidence="4">
    <location>
        <begin position="11"/>
        <end position="186"/>
    </location>
</feature>
<dbReference type="SUPFAM" id="SSF52518">
    <property type="entry name" value="Thiamin diphosphate-binding fold (THDP-binding)"/>
    <property type="match status" value="1"/>
</dbReference>
<dbReference type="CDD" id="cd07036">
    <property type="entry name" value="TPP_PYR_E1-PDHc-beta_like"/>
    <property type="match status" value="1"/>
</dbReference>
<keyword evidence="6" id="KW-1185">Reference proteome</keyword>
<evidence type="ECO:0000256" key="2">
    <source>
        <dbReference type="ARBA" id="ARBA00023002"/>
    </source>
</evidence>
<comment type="cofactor">
    <cofactor evidence="1">
        <name>thiamine diphosphate</name>
        <dbReference type="ChEBI" id="CHEBI:58937"/>
    </cofactor>
</comment>
<organism evidence="5 6">
    <name type="scientific">Herbaspirillum lusitanum</name>
    <dbReference type="NCBI Taxonomy" id="213312"/>
    <lineage>
        <taxon>Bacteria</taxon>
        <taxon>Pseudomonadati</taxon>
        <taxon>Pseudomonadota</taxon>
        <taxon>Betaproteobacteria</taxon>
        <taxon>Burkholderiales</taxon>
        <taxon>Oxalobacteraceae</taxon>
        <taxon>Herbaspirillum</taxon>
    </lineage>
</organism>
<dbReference type="InterPro" id="IPR033248">
    <property type="entry name" value="Transketolase_C"/>
</dbReference>
<protein>
    <submittedName>
        <fullName evidence="5">Transketolase C-terminal domain-containing protein</fullName>
    </submittedName>
</protein>
<dbReference type="EMBL" id="JAQQFM010000005">
    <property type="protein sequence ID" value="MFL9925212.1"/>
    <property type="molecule type" value="Genomic_DNA"/>
</dbReference>